<name>A0ABR8AIF3_9CYAN</name>
<evidence type="ECO:0000313" key="1">
    <source>
        <dbReference type="EMBL" id="MBD2199835.1"/>
    </source>
</evidence>
<sequence>MEYPDWTIYQRLLIDDYPLVVLAKDNKLRFISEGYYQNIIEFLLPLAEPGEDFVFESGLTRVESIHNQLHQAFVSGQEFGNGVIYFQLRSILEYDVAIKGSEFQQEIERYQQRTGYPATEPFWYVNPNFAGWDGCGHYIPQSSINKIIQVTQQIKAGEFNFPLCVKLFSEDEWDLRFGWAEVTGFVPSVLRKLETIAADYMQFFANQGHLYQPSLVEPCRTKLLQELAAVGLLNCEIPESVYSQLMGTYPHLRRCVDEAEFLWMVGDMPIQEFDLSLDWMVFDPLYPDGMDYAEFRDTPKESLRDTPKESLRDTPKESLRDRALAVFRTAQLEQPETLRMEIHGNQYQLVTGWEGGRIKLLNSIELMS</sequence>
<dbReference type="Proteomes" id="UP000658514">
    <property type="component" value="Unassembled WGS sequence"/>
</dbReference>
<gene>
    <name evidence="1" type="ORF">H6G24_30910</name>
</gene>
<keyword evidence="2" id="KW-1185">Reference proteome</keyword>
<organism evidence="1 2">
    <name type="scientific">Calothrix parietina FACHB-288</name>
    <dbReference type="NCBI Taxonomy" id="2692896"/>
    <lineage>
        <taxon>Bacteria</taxon>
        <taxon>Bacillati</taxon>
        <taxon>Cyanobacteriota</taxon>
        <taxon>Cyanophyceae</taxon>
        <taxon>Nostocales</taxon>
        <taxon>Calotrichaceae</taxon>
        <taxon>Calothrix</taxon>
    </lineage>
</organism>
<accession>A0ABR8AIF3</accession>
<comment type="caution">
    <text evidence="1">The sequence shown here is derived from an EMBL/GenBank/DDBJ whole genome shotgun (WGS) entry which is preliminary data.</text>
</comment>
<dbReference type="RefSeq" id="WP_190549727.1">
    <property type="nucleotide sequence ID" value="NZ_CAWPNO010000105.1"/>
</dbReference>
<evidence type="ECO:0000313" key="2">
    <source>
        <dbReference type="Proteomes" id="UP000658514"/>
    </source>
</evidence>
<proteinExistence type="predicted"/>
<reference evidence="1 2" key="1">
    <citation type="journal article" date="2020" name="ISME J.">
        <title>Comparative genomics reveals insights into cyanobacterial evolution and habitat adaptation.</title>
        <authorList>
            <person name="Chen M.Y."/>
            <person name="Teng W.K."/>
            <person name="Zhao L."/>
            <person name="Hu C.X."/>
            <person name="Zhou Y.K."/>
            <person name="Han B.P."/>
            <person name="Song L.R."/>
            <person name="Shu W.S."/>
        </authorList>
    </citation>
    <scope>NUCLEOTIDE SEQUENCE [LARGE SCALE GENOMIC DNA]</scope>
    <source>
        <strain evidence="1 2">FACHB-288</strain>
    </source>
</reference>
<protein>
    <submittedName>
        <fullName evidence="1">Uncharacterized protein</fullName>
    </submittedName>
</protein>
<dbReference type="EMBL" id="JACJQH010000069">
    <property type="protein sequence ID" value="MBD2199835.1"/>
    <property type="molecule type" value="Genomic_DNA"/>
</dbReference>